<dbReference type="HOGENOM" id="CLU_3167124_0_0_3"/>
<dbReference type="AlphaFoldDB" id="K9YW70"/>
<protein>
    <submittedName>
        <fullName evidence="1">Uncharacterized protein</fullName>
    </submittedName>
</protein>
<dbReference type="RefSeq" id="WP_015230139.1">
    <property type="nucleotide sequence ID" value="NC_019780.1"/>
</dbReference>
<dbReference type="KEGG" id="dsl:Dacsa_2560"/>
<keyword evidence="2" id="KW-1185">Reference proteome</keyword>
<evidence type="ECO:0000313" key="1">
    <source>
        <dbReference type="EMBL" id="AFZ51149.1"/>
    </source>
</evidence>
<proteinExistence type="predicted"/>
<reference evidence="1" key="1">
    <citation type="submission" date="2012-04" db="EMBL/GenBank/DDBJ databases">
        <title>Finished genome of Dactylococcopsis salina PCC 8305.</title>
        <authorList>
            <consortium name="US DOE Joint Genome Institute"/>
            <person name="Gugger M."/>
            <person name="Coursin T."/>
            <person name="Rippka R."/>
            <person name="Tandeau De Marsac N."/>
            <person name="Huntemann M."/>
            <person name="Wei C.-L."/>
            <person name="Han J."/>
            <person name="Detter J.C."/>
            <person name="Han C."/>
            <person name="Tapia R."/>
            <person name="Daligault H."/>
            <person name="Chen A."/>
            <person name="Krypides N."/>
            <person name="Mavromatis K."/>
            <person name="Markowitz V."/>
            <person name="Szeto E."/>
            <person name="Ivanova N."/>
            <person name="Ovchinnikova G."/>
            <person name="Pagani I."/>
            <person name="Pati A."/>
            <person name="Goodwin L."/>
            <person name="Peters L."/>
            <person name="Pitluck S."/>
            <person name="Woyke T."/>
            <person name="Kerfeld C."/>
        </authorList>
    </citation>
    <scope>NUCLEOTIDE SEQUENCE [LARGE SCALE GENOMIC DNA]</scope>
    <source>
        <strain evidence="1">PCC 8305</strain>
    </source>
</reference>
<accession>K9YW70</accession>
<name>K9YW70_DACS8</name>
<organism evidence="1 2">
    <name type="scientific">Dactylococcopsis salina (strain PCC 8305)</name>
    <name type="common">Myxobactron salinum</name>
    <dbReference type="NCBI Taxonomy" id="13035"/>
    <lineage>
        <taxon>Bacteria</taxon>
        <taxon>Bacillati</taxon>
        <taxon>Cyanobacteriota</taxon>
        <taxon>Cyanophyceae</taxon>
        <taxon>Nodosilineales</taxon>
        <taxon>Cymatolegaceae</taxon>
        <taxon>Dactylococcopsis</taxon>
    </lineage>
</organism>
<sequence>MLVLVLLVRLFILGLGGMAGFVAQPQTQHRSRRAIVPKQRQKQPSHS</sequence>
<gene>
    <name evidence="1" type="ORF">Dacsa_2560</name>
</gene>
<dbReference type="EMBL" id="CP003944">
    <property type="protein sequence ID" value="AFZ51149.1"/>
    <property type="molecule type" value="Genomic_DNA"/>
</dbReference>
<evidence type="ECO:0000313" key="2">
    <source>
        <dbReference type="Proteomes" id="UP000010482"/>
    </source>
</evidence>
<dbReference type="Proteomes" id="UP000010482">
    <property type="component" value="Chromosome"/>
</dbReference>